<dbReference type="EMBL" id="QTSX02003695">
    <property type="protein sequence ID" value="KAJ9068740.1"/>
    <property type="molecule type" value="Genomic_DNA"/>
</dbReference>
<comment type="caution">
    <text evidence="1">The sequence shown here is derived from an EMBL/GenBank/DDBJ whole genome shotgun (WGS) entry which is preliminary data.</text>
</comment>
<accession>A0ACC2T2C2</accession>
<reference evidence="1" key="1">
    <citation type="submission" date="2022-04" db="EMBL/GenBank/DDBJ databases">
        <title>Genome of the entomopathogenic fungus Entomophthora muscae.</title>
        <authorList>
            <person name="Elya C."/>
            <person name="Lovett B.R."/>
            <person name="Lee E."/>
            <person name="Macias A.M."/>
            <person name="Hajek A.E."/>
            <person name="De Bivort B.L."/>
            <person name="Kasson M.T."/>
            <person name="De Fine Licht H.H."/>
            <person name="Stajich J.E."/>
        </authorList>
    </citation>
    <scope>NUCLEOTIDE SEQUENCE</scope>
    <source>
        <strain evidence="1">Berkeley</strain>
    </source>
</reference>
<name>A0ACC2T2C2_9FUNG</name>
<dbReference type="Proteomes" id="UP001165960">
    <property type="component" value="Unassembled WGS sequence"/>
</dbReference>
<sequence>MSVDAAKQEPINLAELPLSQLHQVKAQLEEEINHFTSSYTKLKQAQTTFTDCKNNLKEINEGNQDKTILIPLTSSLYVPGKLRDVEKVLLDVGTGYYVEKSVKSAQTFYNDKVNLIQGNLKSLQDTVTAKQSNLNVLIDIMNFKISQEKKQTKN</sequence>
<proteinExistence type="predicted"/>
<gene>
    <name evidence="1" type="primary">GIM5_3</name>
    <name evidence="1" type="ORF">DSO57_1025585</name>
</gene>
<keyword evidence="2" id="KW-1185">Reference proteome</keyword>
<protein>
    <submittedName>
        <fullName evidence="1">Subunit of tubulin prefoldin</fullName>
    </submittedName>
</protein>
<evidence type="ECO:0000313" key="2">
    <source>
        <dbReference type="Proteomes" id="UP001165960"/>
    </source>
</evidence>
<evidence type="ECO:0000313" key="1">
    <source>
        <dbReference type="EMBL" id="KAJ9068740.1"/>
    </source>
</evidence>
<organism evidence="1 2">
    <name type="scientific">Entomophthora muscae</name>
    <dbReference type="NCBI Taxonomy" id="34485"/>
    <lineage>
        <taxon>Eukaryota</taxon>
        <taxon>Fungi</taxon>
        <taxon>Fungi incertae sedis</taxon>
        <taxon>Zoopagomycota</taxon>
        <taxon>Entomophthoromycotina</taxon>
        <taxon>Entomophthoromycetes</taxon>
        <taxon>Entomophthorales</taxon>
        <taxon>Entomophthoraceae</taxon>
        <taxon>Entomophthora</taxon>
    </lineage>
</organism>